<keyword evidence="1" id="KW-0812">Transmembrane</keyword>
<keyword evidence="1" id="KW-1133">Transmembrane helix</keyword>
<dbReference type="EMBL" id="JACEIK010001198">
    <property type="protein sequence ID" value="MCD7467090.1"/>
    <property type="molecule type" value="Genomic_DNA"/>
</dbReference>
<evidence type="ECO:0000256" key="1">
    <source>
        <dbReference type="SAM" id="Phobius"/>
    </source>
</evidence>
<reference evidence="2 3" key="1">
    <citation type="journal article" date="2021" name="BMC Genomics">
        <title>Datura genome reveals duplications of psychoactive alkaloid biosynthetic genes and high mutation rate following tissue culture.</title>
        <authorList>
            <person name="Rajewski A."/>
            <person name="Carter-House D."/>
            <person name="Stajich J."/>
            <person name="Litt A."/>
        </authorList>
    </citation>
    <scope>NUCLEOTIDE SEQUENCE [LARGE SCALE GENOMIC DNA]</scope>
    <source>
        <strain evidence="2">AR-01</strain>
    </source>
</reference>
<feature type="non-terminal residue" evidence="2">
    <location>
        <position position="54"/>
    </location>
</feature>
<feature type="non-terminal residue" evidence="2">
    <location>
        <position position="1"/>
    </location>
</feature>
<name>A0ABS8T6R6_DATST</name>
<protein>
    <submittedName>
        <fullName evidence="2">Uncharacterized protein</fullName>
    </submittedName>
</protein>
<feature type="transmembrane region" description="Helical" evidence="1">
    <location>
        <begin position="21"/>
        <end position="45"/>
    </location>
</feature>
<keyword evidence="3" id="KW-1185">Reference proteome</keyword>
<dbReference type="Proteomes" id="UP000823775">
    <property type="component" value="Unassembled WGS sequence"/>
</dbReference>
<evidence type="ECO:0000313" key="2">
    <source>
        <dbReference type="EMBL" id="MCD7467090.1"/>
    </source>
</evidence>
<accession>A0ABS8T6R6</accession>
<evidence type="ECO:0000313" key="3">
    <source>
        <dbReference type="Proteomes" id="UP000823775"/>
    </source>
</evidence>
<organism evidence="2 3">
    <name type="scientific">Datura stramonium</name>
    <name type="common">Jimsonweed</name>
    <name type="synonym">Common thornapple</name>
    <dbReference type="NCBI Taxonomy" id="4076"/>
    <lineage>
        <taxon>Eukaryota</taxon>
        <taxon>Viridiplantae</taxon>
        <taxon>Streptophyta</taxon>
        <taxon>Embryophyta</taxon>
        <taxon>Tracheophyta</taxon>
        <taxon>Spermatophyta</taxon>
        <taxon>Magnoliopsida</taxon>
        <taxon>eudicotyledons</taxon>
        <taxon>Gunneridae</taxon>
        <taxon>Pentapetalae</taxon>
        <taxon>asterids</taxon>
        <taxon>lamiids</taxon>
        <taxon>Solanales</taxon>
        <taxon>Solanaceae</taxon>
        <taxon>Solanoideae</taxon>
        <taxon>Datureae</taxon>
        <taxon>Datura</taxon>
    </lineage>
</organism>
<comment type="caution">
    <text evidence="2">The sequence shown here is derived from an EMBL/GenBank/DDBJ whole genome shotgun (WGS) entry which is preliminary data.</text>
</comment>
<gene>
    <name evidence="2" type="ORF">HAX54_004293</name>
</gene>
<keyword evidence="1" id="KW-0472">Membrane</keyword>
<sequence length="54" mass="6017">DTALMPRYIGISWIRTGDSSLYRWLNICYPSFLLFTSILAAVHGYPPAVCGVLP</sequence>
<proteinExistence type="predicted"/>